<proteinExistence type="predicted"/>
<dbReference type="Gene3D" id="2.30.40.10">
    <property type="entry name" value="Urease, subunit C, domain 1"/>
    <property type="match status" value="2"/>
</dbReference>
<sequence>MKRKQFSGILFLSLMSIGHIKAQQIYPPTYPINGVSDKWVNCYAFTNATIVTDAQHKINNGTLVIRKGKIEGVGSSVSIPKDAVVIDCNGKFIYPSMIDIYSDYGIPKAQQSGGRGMDFRAPSQIESNEKGAFGWNQAIRTDVDASTIFVSDDASASKLRNVGFGTVLSHQKDGIMRGTGVVATLANEKANLVILKTEASAHYSLNKGTSRQSYPSSMMGSIALIRQTYLDAKWYKGNPTAEGVNITLKDFNNQQNVPQIFDANDKWNVLRADKIGDEFGIQYVIKAGGNEYQRMEEMKATNATFILPLNFPEAMDVEDPNDAQMVSLADMKNWELAPTEPGVFEKYGIKFALTGADIKNPKDFMANLQKAISYGLSDTSALSALTRVPAQILGIYDKVGSLEIGKVANFLITSGPIFDDKTILFQNWIQGDKYDVKNDLFNSIVGKYKLSIDNNSVILNVNSESSATIIQGTDTIPTKFSANGKFVKLSFPLTKKSKSNAIIGGVIDGLTWQGNGTDTAGNNILWTAIKVDSIPSKKVLRQRKENLDLGKLTYPLNGYGWDSLPKQGNVLFKNATVWTNEKEGILKETDVLVKNGKIAAIGKNLSDGGAKVIDGTGKYLSPGIIDEHSHIATSSINEGGQSVTSEVRIGDNMNPDDINIYYQLAGGVTTSHILHGSANTIGGQNQLIKMRWGQDAEGIKYAGADRFIKFALGENVKRTRMNNNNRFPNTRMGVEQVLADAFQRAADYQKELNGPNGKNVRRDLELDALVDIMNKKLFITSHSYVQSELLAAMRVSDKYGFHYNTFTHVLEGYKVADEFVKYGVNAATFSDWWAYKLEVKDAIAYNAAIMAKKGVNVSINSDDAEQARRLNQEAAKTIKYGGMSEEEAFKMVTLNPAKTLHIDKETGSIKVGKSADLVLWTDNPLSIYAKPEETMVDGIIYFDKDRDLALRKYIQNERKRLINKLINAKKSGATMTAARPPMPVSMDEDFD</sequence>
<dbReference type="KEGG" id="arac:E0W69_001105"/>
<evidence type="ECO:0000313" key="2">
    <source>
        <dbReference type="EMBL" id="QES87314.1"/>
    </source>
</evidence>
<dbReference type="InterPro" id="IPR032466">
    <property type="entry name" value="Metal_Hydrolase"/>
</dbReference>
<dbReference type="Gene3D" id="3.20.20.140">
    <property type="entry name" value="Metal-dependent hydrolases"/>
    <property type="match status" value="2"/>
</dbReference>
<dbReference type="SUPFAM" id="SSF51556">
    <property type="entry name" value="Metallo-dependent hydrolases"/>
    <property type="match status" value="1"/>
</dbReference>
<name>A0A5P2FV20_9BACT</name>
<dbReference type="Pfam" id="PF01979">
    <property type="entry name" value="Amidohydro_1"/>
    <property type="match status" value="2"/>
</dbReference>
<protein>
    <submittedName>
        <fullName evidence="2">Amidohydrolase family protein</fullName>
    </submittedName>
</protein>
<dbReference type="InterPro" id="IPR051781">
    <property type="entry name" value="Metallo-dep_Hydrolase"/>
</dbReference>
<dbReference type="EMBL" id="CP044016">
    <property type="protein sequence ID" value="QES87314.1"/>
    <property type="molecule type" value="Genomic_DNA"/>
</dbReference>
<dbReference type="InterPro" id="IPR006680">
    <property type="entry name" value="Amidohydro-rel"/>
</dbReference>
<dbReference type="PANTHER" id="PTHR43135:SF3">
    <property type="entry name" value="ALPHA-D-RIBOSE 1-METHYLPHOSPHONATE 5-TRIPHOSPHATE DIPHOSPHATASE"/>
    <property type="match status" value="1"/>
</dbReference>
<dbReference type="GO" id="GO:0016810">
    <property type="term" value="F:hydrolase activity, acting on carbon-nitrogen (but not peptide) bonds"/>
    <property type="evidence" value="ECO:0007669"/>
    <property type="project" value="InterPro"/>
</dbReference>
<dbReference type="OrthoDB" id="9802793at2"/>
<dbReference type="RefSeq" id="WP_131328192.1">
    <property type="nucleotide sequence ID" value="NZ_CP044016.1"/>
</dbReference>
<feature type="domain" description="Amidohydrolase-related" evidence="1">
    <location>
        <begin position="363"/>
        <end position="419"/>
    </location>
</feature>
<accession>A0A5P2FV20</accession>
<dbReference type="InterPro" id="IPR011059">
    <property type="entry name" value="Metal-dep_hydrolase_composite"/>
</dbReference>
<evidence type="ECO:0000313" key="3">
    <source>
        <dbReference type="Proteomes" id="UP000292424"/>
    </source>
</evidence>
<dbReference type="Proteomes" id="UP000292424">
    <property type="component" value="Chromosome"/>
</dbReference>
<dbReference type="AlphaFoldDB" id="A0A5P2FV20"/>
<feature type="domain" description="Amidohydrolase-related" evidence="1">
    <location>
        <begin position="620"/>
        <end position="936"/>
    </location>
</feature>
<dbReference type="SUPFAM" id="SSF51338">
    <property type="entry name" value="Composite domain of metallo-dependent hydrolases"/>
    <property type="match status" value="2"/>
</dbReference>
<dbReference type="PANTHER" id="PTHR43135">
    <property type="entry name" value="ALPHA-D-RIBOSE 1-METHYLPHOSPHONATE 5-TRIPHOSPHATE DIPHOSPHATASE"/>
    <property type="match status" value="1"/>
</dbReference>
<organism evidence="2 3">
    <name type="scientific">Rhizosphaericola mali</name>
    <dbReference type="NCBI Taxonomy" id="2545455"/>
    <lineage>
        <taxon>Bacteria</taxon>
        <taxon>Pseudomonadati</taxon>
        <taxon>Bacteroidota</taxon>
        <taxon>Chitinophagia</taxon>
        <taxon>Chitinophagales</taxon>
        <taxon>Chitinophagaceae</taxon>
        <taxon>Rhizosphaericola</taxon>
    </lineage>
</organism>
<keyword evidence="3" id="KW-1185">Reference proteome</keyword>
<keyword evidence="2" id="KW-0378">Hydrolase</keyword>
<gene>
    <name evidence="2" type="ORF">E0W69_001105</name>
</gene>
<reference evidence="2 3" key="1">
    <citation type="submission" date="2019-09" db="EMBL/GenBank/DDBJ databases">
        <title>Complete genome sequence of Arachidicoccus sp. B3-10 isolated from apple orchard soil.</title>
        <authorList>
            <person name="Kim H.S."/>
            <person name="Han K.-I."/>
            <person name="Suh M.K."/>
            <person name="Lee K.C."/>
            <person name="Eom M.K."/>
            <person name="Kim J.-S."/>
            <person name="Kang S.W."/>
            <person name="Sin Y."/>
            <person name="Lee J.-S."/>
        </authorList>
    </citation>
    <scope>NUCLEOTIDE SEQUENCE [LARGE SCALE GENOMIC DNA]</scope>
    <source>
        <strain evidence="2 3">B3-10</strain>
    </source>
</reference>
<evidence type="ECO:0000259" key="1">
    <source>
        <dbReference type="Pfam" id="PF01979"/>
    </source>
</evidence>